<keyword evidence="4" id="KW-0597">Phosphoprotein</keyword>
<comment type="catalytic activity">
    <reaction evidence="15">
        <text>(2E)-dodecenoyl-CoA + NADPH + H(+) = dodecanoyl-CoA + NADP(+)</text>
        <dbReference type="Rhea" id="RHEA:44964"/>
        <dbReference type="ChEBI" id="CHEBI:15378"/>
        <dbReference type="ChEBI" id="CHEBI:57330"/>
        <dbReference type="ChEBI" id="CHEBI:57375"/>
        <dbReference type="ChEBI" id="CHEBI:57783"/>
        <dbReference type="ChEBI" id="CHEBI:58349"/>
    </reaction>
    <physiologicalReaction direction="left-to-right" evidence="15">
        <dbReference type="Rhea" id="RHEA:44965"/>
    </physiologicalReaction>
</comment>
<comment type="pathway">
    <text evidence="2">Lipid metabolism.</text>
</comment>
<dbReference type="PRINTS" id="PR00081">
    <property type="entry name" value="GDHRDH"/>
</dbReference>
<dbReference type="InterPro" id="IPR002347">
    <property type="entry name" value="SDR_fam"/>
</dbReference>
<evidence type="ECO:0000256" key="9">
    <source>
        <dbReference type="ARBA" id="ARBA00023140"/>
    </source>
</evidence>
<comment type="subunit">
    <text evidence="12">Interacts with PEX5, probably required to target it into peroxisomes.</text>
</comment>
<keyword evidence="21" id="KW-1185">Reference proteome</keyword>
<dbReference type="InterPro" id="IPR036291">
    <property type="entry name" value="NAD(P)-bd_dom_sf"/>
</dbReference>
<evidence type="ECO:0000256" key="11">
    <source>
        <dbReference type="ARBA" id="ARBA00037124"/>
    </source>
</evidence>
<evidence type="ECO:0000256" key="6">
    <source>
        <dbReference type="ARBA" id="ARBA00022857"/>
    </source>
</evidence>
<comment type="function">
    <text evidence="11">Participates in chain elongation of fatty acids. Catalyzes the reduction of trans-2-enoyl-CoAs of varying chain lengths from 6:1 to 16:1, having maximum activity with 10:1 CoA. Has no 2,4-dienoyl-CoA reductase activity.</text>
</comment>
<reference evidence="22" key="2">
    <citation type="submission" date="2025-08" db="UniProtKB">
        <authorList>
            <consortium name="RefSeq"/>
        </authorList>
    </citation>
    <scope>IDENTIFICATION</scope>
</reference>
<dbReference type="PANTHER" id="PTHR24317:SF7">
    <property type="entry name" value="PEROXISOMAL TRANS-2-ENOYL-COA REDUCTASE"/>
    <property type="match status" value="1"/>
</dbReference>
<evidence type="ECO:0000256" key="4">
    <source>
        <dbReference type="ARBA" id="ARBA00022553"/>
    </source>
</evidence>
<evidence type="ECO:0000313" key="22">
    <source>
        <dbReference type="RefSeq" id="XP_072841364.1"/>
    </source>
</evidence>
<name>A0ABM5F7J7_9SAUR</name>
<evidence type="ECO:0000256" key="20">
    <source>
        <dbReference type="ARBA" id="ARBA00049559"/>
    </source>
</evidence>
<dbReference type="EC" id="1.3.1.38" evidence="13"/>
<sequence length="323" mass="34854">MAEAPYSQPPGEDKPRPCLLRRHPRLLSPAKLPPAGQGGLSTHLIPADPLQRRRPATSCPTGCNVVIASRKLDRLKAAAKELAAKIPSTNAAQVTPVQCNIRKEEEVEALMKSTLDLHGRIDFLINNGGGQFPSLTESITAKGWHAVIETNLTGTFYCCKAVYNAWMRDHGGTIVNIVADTWKGFPGMSHSGAARAGVDNLTKTLAIEWAHSGVRINAVAPGVIFSETAVANYKDGKEMFRSAIEKIPAKRLGLPEEVSALVCFLLSPGASFITGETVKIDGGQSLYSSRWEVPDHDRWPPGPDGDNSTALKMLFSQEPLSKL</sequence>
<dbReference type="PANTHER" id="PTHR24317">
    <property type="entry name" value="PEROXISOMAL TRANS-2-ENOYL-COA REDUCTASE"/>
    <property type="match status" value="1"/>
</dbReference>
<evidence type="ECO:0000256" key="3">
    <source>
        <dbReference type="ARBA" id="ARBA00022516"/>
    </source>
</evidence>
<evidence type="ECO:0000256" key="15">
    <source>
        <dbReference type="ARBA" id="ARBA00047570"/>
    </source>
</evidence>
<evidence type="ECO:0000256" key="18">
    <source>
        <dbReference type="ARBA" id="ARBA00049251"/>
    </source>
</evidence>
<keyword evidence="8" id="KW-0443">Lipid metabolism</keyword>
<evidence type="ECO:0000256" key="19">
    <source>
        <dbReference type="ARBA" id="ARBA00049386"/>
    </source>
</evidence>
<evidence type="ECO:0000313" key="21">
    <source>
        <dbReference type="Proteomes" id="UP001652642"/>
    </source>
</evidence>
<evidence type="ECO:0000256" key="1">
    <source>
        <dbReference type="ARBA" id="ARBA00004275"/>
    </source>
</evidence>
<evidence type="ECO:0000256" key="10">
    <source>
        <dbReference type="ARBA" id="ARBA00023160"/>
    </source>
</evidence>
<keyword evidence="6" id="KW-0521">NADP</keyword>
<dbReference type="Proteomes" id="UP001652642">
    <property type="component" value="Chromosome 1"/>
</dbReference>
<evidence type="ECO:0000256" key="7">
    <source>
        <dbReference type="ARBA" id="ARBA00023002"/>
    </source>
</evidence>
<comment type="catalytic activity">
    <reaction evidence="17">
        <text>(2E)-hexenoyl-CoA + NADPH + H(+) = hexanoyl-CoA + NADP(+)</text>
        <dbReference type="Rhea" id="RHEA:44956"/>
        <dbReference type="ChEBI" id="CHEBI:15378"/>
        <dbReference type="ChEBI" id="CHEBI:57783"/>
        <dbReference type="ChEBI" id="CHEBI:58349"/>
        <dbReference type="ChEBI" id="CHEBI:62077"/>
        <dbReference type="ChEBI" id="CHEBI:62620"/>
    </reaction>
    <physiologicalReaction direction="left-to-right" evidence="17">
        <dbReference type="Rhea" id="RHEA:44957"/>
    </physiologicalReaction>
</comment>
<protein>
    <recommendedName>
        <fullName evidence="14">Peroxisomal trans-2-enoyl-CoA reductase</fullName>
        <ecNumber evidence="13">1.3.1.38</ecNumber>
    </recommendedName>
</protein>
<evidence type="ECO:0000256" key="16">
    <source>
        <dbReference type="ARBA" id="ARBA00048686"/>
    </source>
</evidence>
<dbReference type="PRINTS" id="PR00080">
    <property type="entry name" value="SDRFAMILY"/>
</dbReference>
<comment type="catalytic activity">
    <reaction evidence="20">
        <text>(2E)-octenoyl-CoA + NADPH + H(+) = octanoyl-CoA + NADP(+)</text>
        <dbReference type="Rhea" id="RHEA:44952"/>
        <dbReference type="ChEBI" id="CHEBI:15378"/>
        <dbReference type="ChEBI" id="CHEBI:57386"/>
        <dbReference type="ChEBI" id="CHEBI:57783"/>
        <dbReference type="ChEBI" id="CHEBI:58349"/>
        <dbReference type="ChEBI" id="CHEBI:62242"/>
    </reaction>
    <physiologicalReaction direction="left-to-right" evidence="20">
        <dbReference type="Rhea" id="RHEA:44953"/>
    </physiologicalReaction>
</comment>
<dbReference type="InterPro" id="IPR052388">
    <property type="entry name" value="Peroxisomal_t2-enoyl-CoA_red"/>
</dbReference>
<evidence type="ECO:0000256" key="17">
    <source>
        <dbReference type="ARBA" id="ARBA00049108"/>
    </source>
</evidence>
<evidence type="ECO:0000256" key="12">
    <source>
        <dbReference type="ARBA" id="ARBA00038622"/>
    </source>
</evidence>
<keyword evidence="5" id="KW-0276">Fatty acid metabolism</keyword>
<evidence type="ECO:0000256" key="5">
    <source>
        <dbReference type="ARBA" id="ARBA00022832"/>
    </source>
</evidence>
<organism evidence="21 22">
    <name type="scientific">Pogona vitticeps</name>
    <name type="common">central bearded dragon</name>
    <dbReference type="NCBI Taxonomy" id="103695"/>
    <lineage>
        <taxon>Eukaryota</taxon>
        <taxon>Metazoa</taxon>
        <taxon>Chordata</taxon>
        <taxon>Craniata</taxon>
        <taxon>Vertebrata</taxon>
        <taxon>Euteleostomi</taxon>
        <taxon>Lepidosauria</taxon>
        <taxon>Squamata</taxon>
        <taxon>Bifurcata</taxon>
        <taxon>Unidentata</taxon>
        <taxon>Episquamata</taxon>
        <taxon>Toxicofera</taxon>
        <taxon>Iguania</taxon>
        <taxon>Acrodonta</taxon>
        <taxon>Agamidae</taxon>
        <taxon>Amphibolurinae</taxon>
        <taxon>Pogona</taxon>
    </lineage>
</organism>
<evidence type="ECO:0000256" key="14">
    <source>
        <dbReference type="ARBA" id="ARBA00041063"/>
    </source>
</evidence>
<evidence type="ECO:0000256" key="13">
    <source>
        <dbReference type="ARBA" id="ARBA00038849"/>
    </source>
</evidence>
<keyword evidence="3" id="KW-0444">Lipid biosynthesis</keyword>
<dbReference type="GeneID" id="110085630"/>
<keyword evidence="10" id="KW-0275">Fatty acid biosynthesis</keyword>
<reference evidence="21" key="1">
    <citation type="submission" date="2025-05" db="UniProtKB">
        <authorList>
            <consortium name="RefSeq"/>
        </authorList>
    </citation>
    <scope>NUCLEOTIDE SEQUENCE [LARGE SCALE GENOMIC DNA]</scope>
</reference>
<comment type="catalytic activity">
    <reaction evidence="18">
        <text>a (2E)-enoyl-CoA + NADPH + H(+) = a 2,3-saturated acyl-CoA + NADP(+)</text>
        <dbReference type="Rhea" id="RHEA:33763"/>
        <dbReference type="ChEBI" id="CHEBI:15378"/>
        <dbReference type="ChEBI" id="CHEBI:57783"/>
        <dbReference type="ChEBI" id="CHEBI:58349"/>
        <dbReference type="ChEBI" id="CHEBI:58856"/>
        <dbReference type="ChEBI" id="CHEBI:65111"/>
        <dbReference type="EC" id="1.3.1.38"/>
    </reaction>
    <physiologicalReaction direction="left-to-right" evidence="18">
        <dbReference type="Rhea" id="RHEA:33764"/>
    </physiologicalReaction>
</comment>
<dbReference type="SUPFAM" id="SSF51735">
    <property type="entry name" value="NAD(P)-binding Rossmann-fold domains"/>
    <property type="match status" value="1"/>
</dbReference>
<evidence type="ECO:0000256" key="2">
    <source>
        <dbReference type="ARBA" id="ARBA00005189"/>
    </source>
</evidence>
<dbReference type="Pfam" id="PF13561">
    <property type="entry name" value="adh_short_C2"/>
    <property type="match status" value="1"/>
</dbReference>
<comment type="catalytic activity">
    <reaction evidence="16">
        <text>(2E)-tetradecenoyl-CoA + NADPH + H(+) = tetradecanoyl-CoA + NADP(+)</text>
        <dbReference type="Rhea" id="RHEA:44968"/>
        <dbReference type="ChEBI" id="CHEBI:15378"/>
        <dbReference type="ChEBI" id="CHEBI:57385"/>
        <dbReference type="ChEBI" id="CHEBI:57783"/>
        <dbReference type="ChEBI" id="CHEBI:58349"/>
        <dbReference type="ChEBI" id="CHEBI:61405"/>
    </reaction>
    <physiologicalReaction direction="left-to-right" evidence="16">
        <dbReference type="Rhea" id="RHEA:44969"/>
    </physiologicalReaction>
</comment>
<comment type="catalytic activity">
    <reaction evidence="19">
        <text>(2E)-decenoyl-CoA + NADPH + H(+) = decanoyl-CoA + NADP(+)</text>
        <dbReference type="Rhea" id="RHEA:44960"/>
        <dbReference type="ChEBI" id="CHEBI:15378"/>
        <dbReference type="ChEBI" id="CHEBI:57783"/>
        <dbReference type="ChEBI" id="CHEBI:58349"/>
        <dbReference type="ChEBI" id="CHEBI:61406"/>
        <dbReference type="ChEBI" id="CHEBI:61430"/>
    </reaction>
    <physiologicalReaction direction="left-to-right" evidence="19">
        <dbReference type="Rhea" id="RHEA:44961"/>
    </physiologicalReaction>
</comment>
<dbReference type="Gene3D" id="3.40.50.720">
    <property type="entry name" value="NAD(P)-binding Rossmann-like Domain"/>
    <property type="match status" value="1"/>
</dbReference>
<dbReference type="RefSeq" id="XP_072841364.1">
    <property type="nucleotide sequence ID" value="XM_072985263.1"/>
</dbReference>
<evidence type="ECO:0000256" key="8">
    <source>
        <dbReference type="ARBA" id="ARBA00023098"/>
    </source>
</evidence>
<gene>
    <name evidence="22" type="primary">PECR</name>
</gene>
<comment type="subcellular location">
    <subcellularLocation>
        <location evidence="1">Peroxisome</location>
    </subcellularLocation>
</comment>
<keyword evidence="9" id="KW-0576">Peroxisome</keyword>
<keyword evidence="7" id="KW-0560">Oxidoreductase</keyword>
<accession>A0ABM5F7J7</accession>
<proteinExistence type="predicted"/>
<dbReference type="CDD" id="cd05369">
    <property type="entry name" value="TER_DECR_SDR_a"/>
    <property type="match status" value="1"/>
</dbReference>